<accession>A0A947GGC2</accession>
<sequence>MTVAQQRLTLTDYLAYEAPTEKRYELVNGELIEMPAESDINQRIAMFLLIYFSQHGIPHYCLRIGLEIAVSGTLATVRLPDLAILSEEAALALEGASRSIITYDMPPPQLVVEVVSPGQANRDYRHKRSEYAARGIQEYWIVDPSEQQVLILVWTDGLYEEGTFRQDQRLQSSLFPKLELTAKQVLAG</sequence>
<comment type="caution">
    <text evidence="2">The sequence shown here is derived from an EMBL/GenBank/DDBJ whole genome shotgun (WGS) entry which is preliminary data.</text>
</comment>
<reference evidence="2" key="1">
    <citation type="submission" date="2020-11" db="EMBL/GenBank/DDBJ databases">
        <authorList>
            <person name="Konstantinou D."/>
            <person name="Gkelis S."/>
            <person name="Popin R."/>
            <person name="Fewer D."/>
            <person name="Sivonen K."/>
        </authorList>
    </citation>
    <scope>NUCLEOTIDE SEQUENCE</scope>
    <source>
        <strain evidence="2">TAU-MAC 1115</strain>
    </source>
</reference>
<dbReference type="Pfam" id="PF05685">
    <property type="entry name" value="Uma2"/>
    <property type="match status" value="1"/>
</dbReference>
<keyword evidence="2" id="KW-0255">Endonuclease</keyword>
<evidence type="ECO:0000313" key="2">
    <source>
        <dbReference type="EMBL" id="MBT9314289.1"/>
    </source>
</evidence>
<proteinExistence type="predicted"/>
<reference evidence="2" key="2">
    <citation type="journal article" date="2021" name="Mar. Drugs">
        <title>Genome Reduction and Secondary Metabolism of the Marine Sponge-Associated Cyanobacterium Leptothoe.</title>
        <authorList>
            <person name="Konstantinou D."/>
            <person name="Popin R.V."/>
            <person name="Fewer D.P."/>
            <person name="Sivonen K."/>
            <person name="Gkelis S."/>
        </authorList>
    </citation>
    <scope>NUCLEOTIDE SEQUENCE</scope>
    <source>
        <strain evidence="2">TAU-MAC 1115</strain>
    </source>
</reference>
<evidence type="ECO:0000313" key="3">
    <source>
        <dbReference type="Proteomes" id="UP000717364"/>
    </source>
</evidence>
<protein>
    <submittedName>
        <fullName evidence="2">Uma2 family endonuclease</fullName>
    </submittedName>
</protein>
<dbReference type="PANTHER" id="PTHR34107">
    <property type="entry name" value="SLL0198 PROTEIN-RELATED"/>
    <property type="match status" value="1"/>
</dbReference>
<keyword evidence="2" id="KW-0540">Nuclease</keyword>
<feature type="domain" description="Putative restriction endonuclease" evidence="1">
    <location>
        <begin position="11"/>
        <end position="182"/>
    </location>
</feature>
<dbReference type="RefSeq" id="WP_215607351.1">
    <property type="nucleotide sequence ID" value="NZ_JADOES010000003.1"/>
</dbReference>
<gene>
    <name evidence="2" type="ORF">IXB50_02500</name>
</gene>
<dbReference type="InterPro" id="IPR008538">
    <property type="entry name" value="Uma2"/>
</dbReference>
<dbReference type="Gene3D" id="3.90.1570.10">
    <property type="entry name" value="tt1808, chain A"/>
    <property type="match status" value="1"/>
</dbReference>
<dbReference type="GO" id="GO:0004519">
    <property type="term" value="F:endonuclease activity"/>
    <property type="evidence" value="ECO:0007669"/>
    <property type="project" value="UniProtKB-KW"/>
</dbReference>
<dbReference type="SUPFAM" id="SSF52980">
    <property type="entry name" value="Restriction endonuclease-like"/>
    <property type="match status" value="1"/>
</dbReference>
<dbReference type="AlphaFoldDB" id="A0A947GGC2"/>
<dbReference type="PANTHER" id="PTHR34107:SF2">
    <property type="entry name" value="SLL0888 PROTEIN"/>
    <property type="match status" value="1"/>
</dbReference>
<dbReference type="Proteomes" id="UP000717364">
    <property type="component" value="Unassembled WGS sequence"/>
</dbReference>
<keyword evidence="2" id="KW-0378">Hydrolase</keyword>
<evidence type="ECO:0000259" key="1">
    <source>
        <dbReference type="Pfam" id="PF05685"/>
    </source>
</evidence>
<dbReference type="InterPro" id="IPR012296">
    <property type="entry name" value="Nuclease_put_TT1808"/>
</dbReference>
<keyword evidence="3" id="KW-1185">Reference proteome</keyword>
<dbReference type="CDD" id="cd06260">
    <property type="entry name" value="DUF820-like"/>
    <property type="match status" value="1"/>
</dbReference>
<name>A0A947GGC2_9CYAN</name>
<organism evidence="2 3">
    <name type="scientific">Leptothoe spongobia TAU-MAC 1115</name>
    <dbReference type="NCBI Taxonomy" id="1967444"/>
    <lineage>
        <taxon>Bacteria</taxon>
        <taxon>Bacillati</taxon>
        <taxon>Cyanobacteriota</taxon>
        <taxon>Cyanophyceae</taxon>
        <taxon>Nodosilineales</taxon>
        <taxon>Cymatolegaceae</taxon>
        <taxon>Leptothoe</taxon>
        <taxon>Leptothoe spongobia</taxon>
    </lineage>
</organism>
<dbReference type="InterPro" id="IPR011335">
    <property type="entry name" value="Restrct_endonuc-II-like"/>
</dbReference>
<dbReference type="EMBL" id="JADOES010000003">
    <property type="protein sequence ID" value="MBT9314289.1"/>
    <property type="molecule type" value="Genomic_DNA"/>
</dbReference>